<feature type="chain" id="PRO_5001515305" evidence="1">
    <location>
        <begin position="28"/>
        <end position="106"/>
    </location>
</feature>
<feature type="signal peptide" evidence="1">
    <location>
        <begin position="1"/>
        <end position="27"/>
    </location>
</feature>
<keyword evidence="1" id="KW-0732">Signal</keyword>
<sequence>MARYGHSRFCALAVLLLLAVFTTTVRARSPARQDQLVGGLADGRFWQGVLNRTLEGNVQQAFNMVFGRVSDDIATAMNRVSNFLDGVRRNVTSAIQNRARRTPTTR</sequence>
<dbReference type="AlphaFoldDB" id="A0A023FDI4"/>
<proteinExistence type="evidence at transcript level"/>
<organism evidence="2">
    <name type="scientific">Amblyomma cajennense</name>
    <name type="common">Cayenne tick</name>
    <name type="synonym">Acarus cajennensis</name>
    <dbReference type="NCBI Taxonomy" id="34607"/>
    <lineage>
        <taxon>Eukaryota</taxon>
        <taxon>Metazoa</taxon>
        <taxon>Ecdysozoa</taxon>
        <taxon>Arthropoda</taxon>
        <taxon>Chelicerata</taxon>
        <taxon>Arachnida</taxon>
        <taxon>Acari</taxon>
        <taxon>Parasitiformes</taxon>
        <taxon>Ixodida</taxon>
        <taxon>Ixodoidea</taxon>
        <taxon>Ixodidae</taxon>
        <taxon>Amblyomminae</taxon>
        <taxon>Amblyomma</taxon>
    </lineage>
</organism>
<evidence type="ECO:0000313" key="2">
    <source>
        <dbReference type="EMBL" id="JAC18928.1"/>
    </source>
</evidence>
<dbReference type="EMBL" id="GBBK01005554">
    <property type="protein sequence ID" value="JAC18928.1"/>
    <property type="molecule type" value="mRNA"/>
</dbReference>
<accession>A0A023FDI4</accession>
<reference evidence="2" key="1">
    <citation type="submission" date="2014-03" db="EMBL/GenBank/DDBJ databases">
        <title>The sialotranscriptome of Amblyomma triste, Amblyomma parvum and Amblyomma cajennense ticks, uncovered by 454-based RNA-seq.</title>
        <authorList>
            <person name="Garcia G.R."/>
            <person name="Gardinassi L.G."/>
            <person name="Ribeiro J.M."/>
            <person name="Anatriello E."/>
            <person name="Ferreira B.R."/>
            <person name="Moreira H.N."/>
            <person name="Mafra C."/>
            <person name="Olegario M.M."/>
            <person name="Szabo P.J."/>
            <person name="Miranda-Santos I.K."/>
            <person name="Maruyama S.R."/>
        </authorList>
    </citation>
    <scope>NUCLEOTIDE SEQUENCE</scope>
    <source>
        <strain evidence="2">Uberlandia</strain>
        <tissue evidence="2">Salivary glands</tissue>
    </source>
</reference>
<name>A0A023FDI4_AMBCJ</name>
<protein>
    <submittedName>
        <fullName evidence="2">Putative secreted protein</fullName>
    </submittedName>
</protein>
<evidence type="ECO:0000256" key="1">
    <source>
        <dbReference type="SAM" id="SignalP"/>
    </source>
</evidence>